<evidence type="ECO:0000256" key="11">
    <source>
        <dbReference type="RuleBase" id="RU363112"/>
    </source>
</evidence>
<evidence type="ECO:0000256" key="6">
    <source>
        <dbReference type="ARBA" id="ARBA00022679"/>
    </source>
</evidence>
<dbReference type="InterPro" id="IPR007315">
    <property type="entry name" value="PIG-V/Gpi18"/>
</dbReference>
<keyword evidence="9" id="KW-1133">Transmembrane helix</keyword>
<evidence type="ECO:0000313" key="13">
    <source>
        <dbReference type="Proteomes" id="UP000030645"/>
    </source>
</evidence>
<dbReference type="UniPathway" id="UPA00196"/>
<dbReference type="eggNOG" id="KOG2647">
    <property type="taxonomic scope" value="Eukaryota"/>
</dbReference>
<evidence type="ECO:0000256" key="4">
    <source>
        <dbReference type="ARBA" id="ARBA00022502"/>
    </source>
</evidence>
<sequence>MSLLSHYDTSVPLNLNCLSKTTLPPPQEHRLFWPSLASAIESSIIWDNVYFVQIAQCGYEYEQSYAFLPLLPLCISFFL</sequence>
<dbReference type="GO" id="GO:0006506">
    <property type="term" value="P:GPI anchor biosynthetic process"/>
    <property type="evidence" value="ECO:0007669"/>
    <property type="project" value="UniProtKB-UniPathway"/>
</dbReference>
<keyword evidence="4 11" id="KW-0337">GPI-anchor biosynthesis</keyword>
<evidence type="ECO:0000256" key="1">
    <source>
        <dbReference type="ARBA" id="ARBA00004477"/>
    </source>
</evidence>
<dbReference type="EMBL" id="KE345966">
    <property type="protein sequence ID" value="EXC22149.1"/>
    <property type="molecule type" value="Genomic_DNA"/>
</dbReference>
<evidence type="ECO:0000256" key="9">
    <source>
        <dbReference type="ARBA" id="ARBA00022989"/>
    </source>
</evidence>
<dbReference type="GO" id="GO:0005789">
    <property type="term" value="C:endoplasmic reticulum membrane"/>
    <property type="evidence" value="ECO:0007669"/>
    <property type="project" value="UniProtKB-SubCell"/>
</dbReference>
<evidence type="ECO:0000256" key="10">
    <source>
        <dbReference type="ARBA" id="ARBA00023136"/>
    </source>
</evidence>
<protein>
    <recommendedName>
        <fullName evidence="11">GPI mannosyltransferase 2</fullName>
        <ecNumber evidence="11">2.4.1.-</ecNumber>
    </recommendedName>
</protein>
<organism evidence="12 13">
    <name type="scientific">Morus notabilis</name>
    <dbReference type="NCBI Taxonomy" id="981085"/>
    <lineage>
        <taxon>Eukaryota</taxon>
        <taxon>Viridiplantae</taxon>
        <taxon>Streptophyta</taxon>
        <taxon>Embryophyta</taxon>
        <taxon>Tracheophyta</taxon>
        <taxon>Spermatophyta</taxon>
        <taxon>Magnoliopsida</taxon>
        <taxon>eudicotyledons</taxon>
        <taxon>Gunneridae</taxon>
        <taxon>Pentapetalae</taxon>
        <taxon>rosids</taxon>
        <taxon>fabids</taxon>
        <taxon>Rosales</taxon>
        <taxon>Moraceae</taxon>
        <taxon>Moreae</taxon>
        <taxon>Morus</taxon>
    </lineage>
</organism>
<comment type="function">
    <text evidence="11">Mannosyltransferase involved in glycosylphosphatidylinositol-anchor biosynthesis.</text>
</comment>
<keyword evidence="8 11" id="KW-0256">Endoplasmic reticulum</keyword>
<evidence type="ECO:0000256" key="8">
    <source>
        <dbReference type="ARBA" id="ARBA00022824"/>
    </source>
</evidence>
<gene>
    <name evidence="12" type="ORF">L484_016215</name>
</gene>
<evidence type="ECO:0000256" key="3">
    <source>
        <dbReference type="ARBA" id="ARBA00008698"/>
    </source>
</evidence>
<keyword evidence="10" id="KW-0472">Membrane</keyword>
<dbReference type="GO" id="GO:0004376">
    <property type="term" value="F:GPI mannosyltransferase activity"/>
    <property type="evidence" value="ECO:0007669"/>
    <property type="project" value="InterPro"/>
</dbReference>
<dbReference type="EC" id="2.4.1.-" evidence="11"/>
<dbReference type="PANTHER" id="PTHR12468">
    <property type="entry name" value="GPI MANNOSYLTRANSFERASE 2"/>
    <property type="match status" value="1"/>
</dbReference>
<dbReference type="GO" id="GO:0031501">
    <property type="term" value="C:mannosyltransferase complex"/>
    <property type="evidence" value="ECO:0007669"/>
    <property type="project" value="TreeGrafter"/>
</dbReference>
<evidence type="ECO:0000256" key="2">
    <source>
        <dbReference type="ARBA" id="ARBA00004687"/>
    </source>
</evidence>
<proteinExistence type="inferred from homology"/>
<name>W9S2C7_9ROSA</name>
<keyword evidence="6 11" id="KW-0808">Transferase</keyword>
<keyword evidence="13" id="KW-1185">Reference proteome</keyword>
<evidence type="ECO:0000256" key="7">
    <source>
        <dbReference type="ARBA" id="ARBA00022692"/>
    </source>
</evidence>
<comment type="similarity">
    <text evidence="3 11">Belongs to the PIGV family.</text>
</comment>
<comment type="subcellular location">
    <subcellularLocation>
        <location evidence="1 11">Endoplasmic reticulum membrane</location>
        <topology evidence="1 11">Multi-pass membrane protein</topology>
    </subcellularLocation>
</comment>
<dbReference type="Proteomes" id="UP000030645">
    <property type="component" value="Unassembled WGS sequence"/>
</dbReference>
<keyword evidence="7" id="KW-0812">Transmembrane</keyword>
<dbReference type="PANTHER" id="PTHR12468:SF2">
    <property type="entry name" value="GPI MANNOSYLTRANSFERASE 2"/>
    <property type="match status" value="1"/>
</dbReference>
<accession>W9S2C7</accession>
<keyword evidence="5 11" id="KW-0328">Glycosyltransferase</keyword>
<evidence type="ECO:0000313" key="12">
    <source>
        <dbReference type="EMBL" id="EXC22149.1"/>
    </source>
</evidence>
<reference evidence="13" key="1">
    <citation type="submission" date="2013-01" db="EMBL/GenBank/DDBJ databases">
        <title>Draft Genome Sequence of a Mulberry Tree, Morus notabilis C.K. Schneid.</title>
        <authorList>
            <person name="He N."/>
            <person name="Zhao S."/>
        </authorList>
    </citation>
    <scope>NUCLEOTIDE SEQUENCE</scope>
</reference>
<comment type="pathway">
    <text evidence="2 11">Glycolipid biosynthesis; glycosylphosphatidylinositol-anchor biosynthesis.</text>
</comment>
<evidence type="ECO:0000256" key="5">
    <source>
        <dbReference type="ARBA" id="ARBA00022676"/>
    </source>
</evidence>
<dbReference type="AlphaFoldDB" id="W9S2C7"/>
<dbReference type="Pfam" id="PF04188">
    <property type="entry name" value="Mannosyl_trans2"/>
    <property type="match status" value="1"/>
</dbReference>
<dbReference type="GO" id="GO:0000009">
    <property type="term" value="F:alpha-1,6-mannosyltransferase activity"/>
    <property type="evidence" value="ECO:0007669"/>
    <property type="project" value="InterPro"/>
</dbReference>
<dbReference type="STRING" id="981085.W9S2C7"/>